<dbReference type="Gene3D" id="1.10.10.10">
    <property type="entry name" value="Winged helix-like DNA-binding domain superfamily/Winged helix DNA-binding domain"/>
    <property type="match status" value="1"/>
</dbReference>
<dbReference type="PRINTS" id="PR00598">
    <property type="entry name" value="HTHMARR"/>
</dbReference>
<dbReference type="InterPro" id="IPR055166">
    <property type="entry name" value="Transc_reg_Sar_Rot_HTH"/>
</dbReference>
<keyword evidence="3" id="KW-0238">DNA-binding</keyword>
<name>B8I3G4_RUMCH</name>
<dbReference type="Pfam" id="PF22381">
    <property type="entry name" value="Staph_reg_Sar_Rot"/>
    <property type="match status" value="1"/>
</dbReference>
<dbReference type="Proteomes" id="UP000001349">
    <property type="component" value="Chromosome"/>
</dbReference>
<keyword evidence="2" id="KW-0805">Transcription regulation</keyword>
<dbReference type="GO" id="GO:0003677">
    <property type="term" value="F:DNA binding"/>
    <property type="evidence" value="ECO:0007669"/>
    <property type="project" value="UniProtKB-KW"/>
</dbReference>
<dbReference type="PANTHER" id="PTHR42756:SF1">
    <property type="entry name" value="TRANSCRIPTIONAL REPRESSOR OF EMRAB OPERON"/>
    <property type="match status" value="1"/>
</dbReference>
<dbReference type="InterPro" id="IPR036388">
    <property type="entry name" value="WH-like_DNA-bd_sf"/>
</dbReference>
<dbReference type="KEGG" id="cce:Ccel_1959"/>
<dbReference type="OrthoDB" id="5461037at2"/>
<dbReference type="GO" id="GO:0003700">
    <property type="term" value="F:DNA-binding transcription factor activity"/>
    <property type="evidence" value="ECO:0007669"/>
    <property type="project" value="InterPro"/>
</dbReference>
<evidence type="ECO:0000313" key="9">
    <source>
        <dbReference type="EMBL" id="ACL76307.1"/>
    </source>
</evidence>
<dbReference type="InterPro" id="IPR000835">
    <property type="entry name" value="HTH_MarR-typ"/>
</dbReference>
<protein>
    <recommendedName>
        <fullName evidence="6">HTH-type transcriptional regulator SarZ</fullName>
    </recommendedName>
    <alternativeName>
        <fullName evidence="7">Staphylococcal accessory regulator Z</fullName>
    </alternativeName>
</protein>
<organism evidence="9 10">
    <name type="scientific">Ruminiclostridium cellulolyticum (strain ATCC 35319 / DSM 5812 / JCM 6584 / H10)</name>
    <name type="common">Clostridium cellulolyticum</name>
    <dbReference type="NCBI Taxonomy" id="394503"/>
    <lineage>
        <taxon>Bacteria</taxon>
        <taxon>Bacillati</taxon>
        <taxon>Bacillota</taxon>
        <taxon>Clostridia</taxon>
        <taxon>Eubacteriales</taxon>
        <taxon>Oscillospiraceae</taxon>
        <taxon>Ruminiclostridium</taxon>
    </lineage>
</organism>
<evidence type="ECO:0000256" key="6">
    <source>
        <dbReference type="ARBA" id="ARBA00047188"/>
    </source>
</evidence>
<evidence type="ECO:0000256" key="4">
    <source>
        <dbReference type="ARBA" id="ARBA00023163"/>
    </source>
</evidence>
<evidence type="ECO:0000256" key="3">
    <source>
        <dbReference type="ARBA" id="ARBA00023125"/>
    </source>
</evidence>
<feature type="domain" description="HTH marR-type" evidence="8">
    <location>
        <begin position="12"/>
        <end position="145"/>
    </location>
</feature>
<sequence length="156" mass="18077">MNSETENSLFIVDELFRKLFNKYNKLESKKFFSKTLDDLTVIEINTILVIGHGEEDKKMSEIANTLGVTFGTPTVTVDRLIKKGYVIRRRDNEDRRQVFISLSKTGKDVFESIIMIRNILAEKIYGILSEDERKVLINILSSLNSNFDEIFSFKNK</sequence>
<keyword evidence="4" id="KW-0804">Transcription</keyword>
<proteinExistence type="inferred from homology"/>
<dbReference type="STRING" id="394503.Ccel_1959"/>
<dbReference type="eggNOG" id="COG1846">
    <property type="taxonomic scope" value="Bacteria"/>
</dbReference>
<dbReference type="PANTHER" id="PTHR42756">
    <property type="entry name" value="TRANSCRIPTIONAL REGULATOR, MARR"/>
    <property type="match status" value="1"/>
</dbReference>
<comment type="subcellular location">
    <subcellularLocation>
        <location evidence="1">Cytoplasm</location>
    </subcellularLocation>
</comment>
<evidence type="ECO:0000259" key="8">
    <source>
        <dbReference type="PROSITE" id="PS50995"/>
    </source>
</evidence>
<evidence type="ECO:0000256" key="5">
    <source>
        <dbReference type="ARBA" id="ARBA00046337"/>
    </source>
</evidence>
<dbReference type="EMBL" id="CP001348">
    <property type="protein sequence ID" value="ACL76307.1"/>
    <property type="molecule type" value="Genomic_DNA"/>
</dbReference>
<keyword evidence="10" id="KW-1185">Reference proteome</keyword>
<gene>
    <name evidence="9" type="ordered locus">Ccel_1959</name>
</gene>
<dbReference type="SUPFAM" id="SSF46785">
    <property type="entry name" value="Winged helix' DNA-binding domain"/>
    <property type="match status" value="1"/>
</dbReference>
<evidence type="ECO:0000256" key="1">
    <source>
        <dbReference type="ARBA" id="ARBA00004496"/>
    </source>
</evidence>
<dbReference type="InterPro" id="IPR036390">
    <property type="entry name" value="WH_DNA-bd_sf"/>
</dbReference>
<dbReference type="SMART" id="SM00347">
    <property type="entry name" value="HTH_MARR"/>
    <property type="match status" value="1"/>
</dbReference>
<evidence type="ECO:0000313" key="10">
    <source>
        <dbReference type="Proteomes" id="UP000001349"/>
    </source>
</evidence>
<dbReference type="RefSeq" id="WP_015925411.1">
    <property type="nucleotide sequence ID" value="NC_011898.1"/>
</dbReference>
<dbReference type="HOGENOM" id="CLU_083287_27_2_9"/>
<accession>B8I3G4</accession>
<dbReference type="AlphaFoldDB" id="B8I3G4"/>
<reference evidence="9 10" key="1">
    <citation type="submission" date="2009-01" db="EMBL/GenBank/DDBJ databases">
        <title>Complete sequence of Clostridium cellulolyticum H10.</title>
        <authorList>
            <consortium name="US DOE Joint Genome Institute"/>
            <person name="Lucas S."/>
            <person name="Copeland A."/>
            <person name="Lapidus A."/>
            <person name="Glavina del Rio T."/>
            <person name="Dalin E."/>
            <person name="Tice H."/>
            <person name="Bruce D."/>
            <person name="Goodwin L."/>
            <person name="Pitluck S."/>
            <person name="Chertkov O."/>
            <person name="Saunders E."/>
            <person name="Brettin T."/>
            <person name="Detter J.C."/>
            <person name="Han C."/>
            <person name="Larimer F."/>
            <person name="Land M."/>
            <person name="Hauser L."/>
            <person name="Kyrpides N."/>
            <person name="Ivanova N."/>
            <person name="Zhou J."/>
            <person name="Richardson P."/>
        </authorList>
    </citation>
    <scope>NUCLEOTIDE SEQUENCE [LARGE SCALE GENOMIC DNA]</scope>
    <source>
        <strain evidence="10">ATCC 35319 / DSM 5812 / JCM 6584 / H10</strain>
    </source>
</reference>
<evidence type="ECO:0000256" key="2">
    <source>
        <dbReference type="ARBA" id="ARBA00023015"/>
    </source>
</evidence>
<evidence type="ECO:0000256" key="7">
    <source>
        <dbReference type="ARBA" id="ARBA00047207"/>
    </source>
</evidence>
<dbReference type="PROSITE" id="PS50995">
    <property type="entry name" value="HTH_MARR_2"/>
    <property type="match status" value="1"/>
</dbReference>
<comment type="similarity">
    <text evidence="5">Belongs to the SarZ family.</text>
</comment>